<sequence length="79" mass="9033">MSKPPPACYRTTNWSSYNASLRERGSMLIWVDQKINWLAPHEGRLGRPFVVSDAAIQLCLSAKVLLWLACPNREVRFQS</sequence>
<gene>
    <name evidence="2" type="ORF">PAA8504_04349</name>
</gene>
<reference evidence="2 3" key="1">
    <citation type="submission" date="2018-03" db="EMBL/GenBank/DDBJ databases">
        <authorList>
            <person name="Keele B.F."/>
        </authorList>
    </citation>
    <scope>NUCLEOTIDE SEQUENCE [LARGE SCALE GENOMIC DNA]</scope>
    <source>
        <strain evidence="2 3">CECT 8504</strain>
    </source>
</reference>
<proteinExistence type="predicted"/>
<dbReference type="Pfam" id="PF13737">
    <property type="entry name" value="DDE_Tnp_1_5"/>
    <property type="match status" value="1"/>
</dbReference>
<dbReference type="EMBL" id="ONZF01000025">
    <property type="protein sequence ID" value="SPJ26487.1"/>
    <property type="molecule type" value="Genomic_DNA"/>
</dbReference>
<evidence type="ECO:0000259" key="1">
    <source>
        <dbReference type="Pfam" id="PF13737"/>
    </source>
</evidence>
<dbReference type="AlphaFoldDB" id="A0A2R8C249"/>
<organism evidence="2 3">
    <name type="scientific">Palleronia abyssalis</name>
    <dbReference type="NCBI Taxonomy" id="1501240"/>
    <lineage>
        <taxon>Bacteria</taxon>
        <taxon>Pseudomonadati</taxon>
        <taxon>Pseudomonadota</taxon>
        <taxon>Alphaproteobacteria</taxon>
        <taxon>Rhodobacterales</taxon>
        <taxon>Roseobacteraceae</taxon>
        <taxon>Palleronia</taxon>
    </lineage>
</organism>
<dbReference type="InterPro" id="IPR025668">
    <property type="entry name" value="Tnp_DDE_dom"/>
</dbReference>
<name>A0A2R8C249_9RHOB</name>
<keyword evidence="3" id="KW-1185">Reference proteome</keyword>
<evidence type="ECO:0000313" key="2">
    <source>
        <dbReference type="EMBL" id="SPJ26487.1"/>
    </source>
</evidence>
<evidence type="ECO:0000313" key="3">
    <source>
        <dbReference type="Proteomes" id="UP000244912"/>
    </source>
</evidence>
<dbReference type="Proteomes" id="UP000244912">
    <property type="component" value="Unassembled WGS sequence"/>
</dbReference>
<feature type="domain" description="Transposase DDE" evidence="1">
    <location>
        <begin position="23"/>
        <end position="70"/>
    </location>
</feature>
<protein>
    <recommendedName>
        <fullName evidence="1">Transposase DDE domain-containing protein</fullName>
    </recommendedName>
</protein>
<accession>A0A2R8C249</accession>